<organism evidence="2 3">
    <name type="scientific">Dreissena polymorpha</name>
    <name type="common">Zebra mussel</name>
    <name type="synonym">Mytilus polymorpha</name>
    <dbReference type="NCBI Taxonomy" id="45954"/>
    <lineage>
        <taxon>Eukaryota</taxon>
        <taxon>Metazoa</taxon>
        <taxon>Spiralia</taxon>
        <taxon>Lophotrochozoa</taxon>
        <taxon>Mollusca</taxon>
        <taxon>Bivalvia</taxon>
        <taxon>Autobranchia</taxon>
        <taxon>Heteroconchia</taxon>
        <taxon>Euheterodonta</taxon>
        <taxon>Imparidentia</taxon>
        <taxon>Neoheterodontei</taxon>
        <taxon>Myida</taxon>
        <taxon>Dreissenoidea</taxon>
        <taxon>Dreissenidae</taxon>
        <taxon>Dreissena</taxon>
    </lineage>
</organism>
<proteinExistence type="predicted"/>
<evidence type="ECO:0000256" key="1">
    <source>
        <dbReference type="SAM" id="MobiDB-lite"/>
    </source>
</evidence>
<sequence>MRHLPQLDESPPKIFSMTSLSSSNCFTLNTFSDFCSEPMPSNSLVSERPIPEKNLNHA</sequence>
<comment type="caution">
    <text evidence="2">The sequence shown here is derived from an EMBL/GenBank/DDBJ whole genome shotgun (WGS) entry which is preliminary data.</text>
</comment>
<feature type="region of interest" description="Disordered" evidence="1">
    <location>
        <begin position="39"/>
        <end position="58"/>
    </location>
</feature>
<dbReference type="AlphaFoldDB" id="A0A9D4CNR4"/>
<gene>
    <name evidence="2" type="ORF">DPMN_053797</name>
</gene>
<evidence type="ECO:0000313" key="3">
    <source>
        <dbReference type="Proteomes" id="UP000828390"/>
    </source>
</evidence>
<name>A0A9D4CNR4_DREPO</name>
<protein>
    <submittedName>
        <fullName evidence="2">Uncharacterized protein</fullName>
    </submittedName>
</protein>
<reference evidence="2" key="2">
    <citation type="submission" date="2020-11" db="EMBL/GenBank/DDBJ databases">
        <authorList>
            <person name="McCartney M.A."/>
            <person name="Auch B."/>
            <person name="Kono T."/>
            <person name="Mallez S."/>
            <person name="Becker A."/>
            <person name="Gohl D.M."/>
            <person name="Silverstein K.A.T."/>
            <person name="Koren S."/>
            <person name="Bechman K.B."/>
            <person name="Herman A."/>
            <person name="Abrahante J.E."/>
            <person name="Garbe J."/>
        </authorList>
    </citation>
    <scope>NUCLEOTIDE SEQUENCE</scope>
    <source>
        <strain evidence="2">Duluth1</strain>
        <tissue evidence="2">Whole animal</tissue>
    </source>
</reference>
<keyword evidence="3" id="KW-1185">Reference proteome</keyword>
<dbReference type="Proteomes" id="UP000828390">
    <property type="component" value="Unassembled WGS sequence"/>
</dbReference>
<accession>A0A9D4CNR4</accession>
<evidence type="ECO:0000313" key="2">
    <source>
        <dbReference type="EMBL" id="KAH3727852.1"/>
    </source>
</evidence>
<reference evidence="2" key="1">
    <citation type="journal article" date="2019" name="bioRxiv">
        <title>The Genome of the Zebra Mussel, Dreissena polymorpha: A Resource for Invasive Species Research.</title>
        <authorList>
            <person name="McCartney M.A."/>
            <person name="Auch B."/>
            <person name="Kono T."/>
            <person name="Mallez S."/>
            <person name="Zhang Y."/>
            <person name="Obille A."/>
            <person name="Becker A."/>
            <person name="Abrahante J.E."/>
            <person name="Garbe J."/>
            <person name="Badalamenti J.P."/>
            <person name="Herman A."/>
            <person name="Mangelson H."/>
            <person name="Liachko I."/>
            <person name="Sullivan S."/>
            <person name="Sone E.D."/>
            <person name="Koren S."/>
            <person name="Silverstein K.A.T."/>
            <person name="Beckman K.B."/>
            <person name="Gohl D.M."/>
        </authorList>
    </citation>
    <scope>NUCLEOTIDE SEQUENCE</scope>
    <source>
        <strain evidence="2">Duluth1</strain>
        <tissue evidence="2">Whole animal</tissue>
    </source>
</reference>
<dbReference type="EMBL" id="JAIWYP010000012">
    <property type="protein sequence ID" value="KAH3727852.1"/>
    <property type="molecule type" value="Genomic_DNA"/>
</dbReference>
<feature type="compositionally biased region" description="Basic and acidic residues" evidence="1">
    <location>
        <begin position="49"/>
        <end position="58"/>
    </location>
</feature>